<reference evidence="1" key="1">
    <citation type="submission" date="2023-04" db="EMBL/GenBank/DDBJ databases">
        <title>Candida boidinii NBRC 1967.</title>
        <authorList>
            <person name="Ichikawa N."/>
            <person name="Sato H."/>
            <person name="Tonouchi N."/>
        </authorList>
    </citation>
    <scope>NUCLEOTIDE SEQUENCE</scope>
    <source>
        <strain evidence="1">NBRC 1967</strain>
    </source>
</reference>
<organism evidence="1 2">
    <name type="scientific">Candida boidinii</name>
    <name type="common">Yeast</name>
    <dbReference type="NCBI Taxonomy" id="5477"/>
    <lineage>
        <taxon>Eukaryota</taxon>
        <taxon>Fungi</taxon>
        <taxon>Dikarya</taxon>
        <taxon>Ascomycota</taxon>
        <taxon>Saccharomycotina</taxon>
        <taxon>Pichiomycetes</taxon>
        <taxon>Pichiales</taxon>
        <taxon>Pichiaceae</taxon>
        <taxon>Ogataea</taxon>
        <taxon>Ogataea/Candida clade</taxon>
    </lineage>
</organism>
<evidence type="ECO:0000313" key="1">
    <source>
        <dbReference type="EMBL" id="GME94976.1"/>
    </source>
</evidence>
<name>A0ACB5TUE7_CANBO</name>
<sequence length="685" mass="77351">MFLPSPCDSNNSNRRSNDNIDDKIGANNNNTSSEEKLDLFENTKSNYFTYSTLFINAKFRFSLVINRLNRISNGLNASLKDDDIHNLVSQINELYITCYTSRVSLNKNLNNLRHSHSNGTIQDYHHFDRQLKFIKYCDLILSILSDKALIMLQKKILVTPFSILTSNKVLGNFSKVDEYSLNSLNIVLTPQMMNYNYNNLKNNLLPGLLHCLSIFIEISDESMKKFNWQLKNYMPAYELILLLNILISNLKNGCKQIFKNKFNIDLNLKVYLIEKTLYILQSDWQDKLLSLNRLLSILGDIWGLVKLKYNLDISIIYKYLDSTSSKKFDIPKPFPINNGGSNNANSNHHNNNENNSSTSDFTNNNSQSLMVDLGQSSNLPNGENHKSNHQQQDSMKQEFQSQNQRSTEIQNHQNHDQSNQTQQSVITTVSCADIAPRSMRAVSSPFPTAFFSPSITSGIATPSTLGSMSYMTSPSTPASTLSSVSSPNDSKQRAAGDSCKYIPTGAETLTTPLLYNNNLLGSLNSSITYRNGEVKSYSDGDNSGKFNSINYTNSEKSNVNDSENNDSNCTDPTQLKNAASFARNYENLEVERQKKINDLIYEITAKFNPEYNDRTRSGSAGENDIGADSRDYSSGSDDDNDGFEQGWSNLGIGEERKYDNWDEDDFHSYKSIKNDIINLFNIIVA</sequence>
<proteinExistence type="predicted"/>
<dbReference type="Proteomes" id="UP001165101">
    <property type="component" value="Unassembled WGS sequence"/>
</dbReference>
<evidence type="ECO:0000313" key="2">
    <source>
        <dbReference type="Proteomes" id="UP001165101"/>
    </source>
</evidence>
<gene>
    <name evidence="1" type="ORF">Cboi01_000372600</name>
</gene>
<protein>
    <submittedName>
        <fullName evidence="1">Unnamed protein product</fullName>
    </submittedName>
</protein>
<accession>A0ACB5TUE7</accession>
<comment type="caution">
    <text evidence="1">The sequence shown here is derived from an EMBL/GenBank/DDBJ whole genome shotgun (WGS) entry which is preliminary data.</text>
</comment>
<dbReference type="EMBL" id="BSXV01002137">
    <property type="protein sequence ID" value="GME94976.1"/>
    <property type="molecule type" value="Genomic_DNA"/>
</dbReference>
<keyword evidence="2" id="KW-1185">Reference proteome</keyword>